<dbReference type="Gene3D" id="3.40.470.10">
    <property type="entry name" value="Uracil-DNA glycosylase-like domain"/>
    <property type="match status" value="1"/>
</dbReference>
<dbReference type="HOGENOM" id="CLU_094865_0_1_2"/>
<evidence type="ECO:0000259" key="1">
    <source>
        <dbReference type="SMART" id="SM00986"/>
    </source>
</evidence>
<dbReference type="Proteomes" id="UP000056925">
    <property type="component" value="Chromosome"/>
</dbReference>
<feature type="domain" description="Uracil-DNA glycosylase-like" evidence="1">
    <location>
        <begin position="7"/>
        <end position="156"/>
    </location>
</feature>
<dbReference type="RefSeq" id="WP_048167871.1">
    <property type="nucleotide sequence ID" value="NZ_CP009502.1"/>
</dbReference>
<dbReference type="AlphaFoldDB" id="A0A0E3HA96"/>
<accession>A0A0E3HA96</accession>
<dbReference type="KEGG" id="mthe:MSTHC_1151"/>
<dbReference type="InterPro" id="IPR036895">
    <property type="entry name" value="Uracil-DNA_glycosylase-like_sf"/>
</dbReference>
<dbReference type="NCBIfam" id="TIGR04274">
    <property type="entry name" value="hypoxanDNAglyco"/>
    <property type="match status" value="1"/>
</dbReference>
<dbReference type="SMART" id="SM00986">
    <property type="entry name" value="UDG"/>
    <property type="match status" value="1"/>
</dbReference>
<dbReference type="InterPro" id="IPR005122">
    <property type="entry name" value="Uracil-DNA_glycosylase-like"/>
</dbReference>
<organism evidence="2 3">
    <name type="scientific">Methanosarcina thermophila CHTI-55</name>
    <dbReference type="NCBI Taxonomy" id="1434121"/>
    <lineage>
        <taxon>Archaea</taxon>
        <taxon>Methanobacteriati</taxon>
        <taxon>Methanobacteriota</taxon>
        <taxon>Stenosarchaea group</taxon>
        <taxon>Methanomicrobia</taxon>
        <taxon>Methanosarcinales</taxon>
        <taxon>Methanosarcinaceae</taxon>
        <taxon>Methanosarcina</taxon>
    </lineage>
</organism>
<dbReference type="SUPFAM" id="SSF52141">
    <property type="entry name" value="Uracil-DNA glycosylase-like"/>
    <property type="match status" value="1"/>
</dbReference>
<evidence type="ECO:0000313" key="2">
    <source>
        <dbReference type="EMBL" id="AKB15469.1"/>
    </source>
</evidence>
<dbReference type="EMBL" id="CP009502">
    <property type="protein sequence ID" value="AKB15469.1"/>
    <property type="molecule type" value="Genomic_DNA"/>
</dbReference>
<dbReference type="GeneID" id="41602475"/>
<dbReference type="Pfam" id="PF03167">
    <property type="entry name" value="UDG"/>
    <property type="match status" value="1"/>
</dbReference>
<dbReference type="CDD" id="cd10032">
    <property type="entry name" value="UDG-F6_HDG"/>
    <property type="match status" value="1"/>
</dbReference>
<dbReference type="SMART" id="SM00987">
    <property type="entry name" value="UreE_C"/>
    <property type="match status" value="1"/>
</dbReference>
<proteinExistence type="predicted"/>
<gene>
    <name evidence="2" type="ORF">MSTHC_1151</name>
</gene>
<dbReference type="PATRIC" id="fig|1434121.4.peg.1428"/>
<dbReference type="InterPro" id="IPR026353">
    <property type="entry name" value="Hypoxan-DNA_Glyclase"/>
</dbReference>
<sequence length="159" mass="18040">MKKQGFPAVLDKNTEILILGSLPGDVSIRKHQYYAHPGNDFWRLVGSIIGENLQDMSYQARLDTLKRHKIGLWDVFKAGEREGSEDAKIKDEEINQFSMLKDKAPNLKLVLFNGKKSGGYEPILRAMGYKTKVLPSSSGANRRFLKNRKSEWEAALKCL</sequence>
<protein>
    <submittedName>
        <fullName evidence="2">G:T/U mismatch-specific uracil/thymine DNA-glycosylase</fullName>
    </submittedName>
</protein>
<reference evidence="2 3" key="1">
    <citation type="submission" date="2014-07" db="EMBL/GenBank/DDBJ databases">
        <title>Methanogenic archaea and the global carbon cycle.</title>
        <authorList>
            <person name="Henriksen J.R."/>
            <person name="Luke J."/>
            <person name="Reinhart S."/>
            <person name="Benedict M.N."/>
            <person name="Youngblut N.D."/>
            <person name="Metcalf M.E."/>
            <person name="Whitaker R.J."/>
            <person name="Metcalf W.W."/>
        </authorList>
    </citation>
    <scope>NUCLEOTIDE SEQUENCE [LARGE SCALE GENOMIC DNA]</scope>
    <source>
        <strain evidence="2 3">CHTI-55</strain>
    </source>
</reference>
<name>A0A0E3HA96_METTE</name>
<evidence type="ECO:0000313" key="3">
    <source>
        <dbReference type="Proteomes" id="UP000056925"/>
    </source>
</evidence>